<reference evidence="3" key="1">
    <citation type="journal article" date="2019" name="Int. J. Syst. Evol. Microbiol.">
        <title>The Global Catalogue of Microorganisms (GCM) 10K type strain sequencing project: providing services to taxonomists for standard genome sequencing and annotation.</title>
        <authorList>
            <consortium name="The Broad Institute Genomics Platform"/>
            <consortium name="The Broad Institute Genome Sequencing Center for Infectious Disease"/>
            <person name="Wu L."/>
            <person name="Ma J."/>
        </authorList>
    </citation>
    <scope>NUCLEOTIDE SEQUENCE [LARGE SCALE GENOMIC DNA]</scope>
    <source>
        <strain evidence="3">CGMCC 4.7426</strain>
    </source>
</reference>
<feature type="transmembrane region" description="Helical" evidence="1">
    <location>
        <begin position="81"/>
        <end position="102"/>
    </location>
</feature>
<feature type="transmembrane region" description="Helical" evidence="1">
    <location>
        <begin position="56"/>
        <end position="74"/>
    </location>
</feature>
<keyword evidence="1" id="KW-1133">Transmembrane helix</keyword>
<dbReference type="RefSeq" id="WP_390294652.1">
    <property type="nucleotide sequence ID" value="NZ_JBHSFU010000004.1"/>
</dbReference>
<evidence type="ECO:0000313" key="2">
    <source>
        <dbReference type="EMBL" id="MFC4558191.1"/>
    </source>
</evidence>
<accession>A0ABV9DHJ3</accession>
<feature type="transmembrane region" description="Helical" evidence="1">
    <location>
        <begin position="114"/>
        <end position="132"/>
    </location>
</feature>
<evidence type="ECO:0000313" key="3">
    <source>
        <dbReference type="Proteomes" id="UP001595989"/>
    </source>
</evidence>
<evidence type="ECO:0008006" key="4">
    <source>
        <dbReference type="Google" id="ProtNLM"/>
    </source>
</evidence>
<keyword evidence="1" id="KW-0472">Membrane</keyword>
<keyword evidence="1" id="KW-0812">Transmembrane</keyword>
<evidence type="ECO:0000256" key="1">
    <source>
        <dbReference type="SAM" id="Phobius"/>
    </source>
</evidence>
<organism evidence="2 3">
    <name type="scientific">Virgibacillus kekensis</name>
    <dbReference type="NCBI Taxonomy" id="202261"/>
    <lineage>
        <taxon>Bacteria</taxon>
        <taxon>Bacillati</taxon>
        <taxon>Bacillota</taxon>
        <taxon>Bacilli</taxon>
        <taxon>Bacillales</taxon>
        <taxon>Bacillaceae</taxon>
        <taxon>Virgibacillus</taxon>
    </lineage>
</organism>
<dbReference type="Proteomes" id="UP001595989">
    <property type="component" value="Unassembled WGS sequence"/>
</dbReference>
<proteinExistence type="predicted"/>
<sequence length="137" mass="15455">MRLVKLTAVGLIAGLILGGLLKMAEQLTGKKVYTLLMNVDYIPVIRKWNMTGAQEFMLHLVVAVLLVFTLYILLKKYYHPLTLYISINLIVGGLLYLTTVLSARTPELTDMEAFSYWMLGHFIYGLSVGIMVRKIEG</sequence>
<protein>
    <recommendedName>
        <fullName evidence="4">DUF1440 domain-containing protein</fullName>
    </recommendedName>
</protein>
<name>A0ABV9DHJ3_9BACI</name>
<keyword evidence="3" id="KW-1185">Reference proteome</keyword>
<gene>
    <name evidence="2" type="ORF">ACFO3D_08195</name>
</gene>
<comment type="caution">
    <text evidence="2">The sequence shown here is derived from an EMBL/GenBank/DDBJ whole genome shotgun (WGS) entry which is preliminary data.</text>
</comment>
<dbReference type="EMBL" id="JBHSFU010000004">
    <property type="protein sequence ID" value="MFC4558191.1"/>
    <property type="molecule type" value="Genomic_DNA"/>
</dbReference>